<reference evidence="2" key="1">
    <citation type="submission" date="2022-11" db="UniProtKB">
        <authorList>
            <consortium name="WormBaseParasite"/>
        </authorList>
    </citation>
    <scope>IDENTIFICATION</scope>
</reference>
<evidence type="ECO:0000313" key="2">
    <source>
        <dbReference type="WBParaSite" id="nRc.2.0.1.t45438-RA"/>
    </source>
</evidence>
<sequence>IDNSEPYKKILLATLLTDLCTCFNYDFLQPYVIIGCKIIKQYDDWCSIFSSNQIFGLEINQLLEWIADVETLYRDNFSNIDNSEPYEKIILATLLTDLCTCFNFAFLQPFAIMGHPAVVVMRKIELNQKI</sequence>
<proteinExistence type="predicted"/>
<dbReference type="AlphaFoldDB" id="A0A915L2Z4"/>
<keyword evidence="1" id="KW-1185">Reference proteome</keyword>
<accession>A0A915L2Z4</accession>
<name>A0A915L2Z4_ROMCU</name>
<protein>
    <submittedName>
        <fullName evidence="2">Uncharacterized protein</fullName>
    </submittedName>
</protein>
<evidence type="ECO:0000313" key="1">
    <source>
        <dbReference type="Proteomes" id="UP000887565"/>
    </source>
</evidence>
<organism evidence="1 2">
    <name type="scientific">Romanomermis culicivorax</name>
    <name type="common">Nematode worm</name>
    <dbReference type="NCBI Taxonomy" id="13658"/>
    <lineage>
        <taxon>Eukaryota</taxon>
        <taxon>Metazoa</taxon>
        <taxon>Ecdysozoa</taxon>
        <taxon>Nematoda</taxon>
        <taxon>Enoplea</taxon>
        <taxon>Dorylaimia</taxon>
        <taxon>Mermithida</taxon>
        <taxon>Mermithoidea</taxon>
        <taxon>Mermithidae</taxon>
        <taxon>Romanomermis</taxon>
    </lineage>
</organism>
<dbReference type="Proteomes" id="UP000887565">
    <property type="component" value="Unplaced"/>
</dbReference>
<dbReference type="WBParaSite" id="nRc.2.0.1.t45438-RA">
    <property type="protein sequence ID" value="nRc.2.0.1.t45438-RA"/>
    <property type="gene ID" value="nRc.2.0.1.g45438"/>
</dbReference>